<comment type="subcellular location">
    <subcellularLocation>
        <location evidence="1">Membrane</location>
    </subcellularLocation>
</comment>
<evidence type="ECO:0000313" key="5">
    <source>
        <dbReference type="EMBL" id="MFC4603654.1"/>
    </source>
</evidence>
<dbReference type="PANTHER" id="PTHR37042">
    <property type="entry name" value="OUTER MEMBRANE PROTEIN RV1973"/>
    <property type="match status" value="1"/>
</dbReference>
<sequence>MSEDDKSAESVTAAEPDEATGPAGGRGSRRIVLTAVAALLVLALAVGVGVLFYQHRQDVATEQARTDAVRAASEQAVAMLSYDYNRVDDQLAAAGDGLTGSFRDDYQKLADEVIAPGAKDKKLTVQVSVQGAAPVSASPDDAVVLLYLNQVTTSADAPDAATTGSRVRMEMQKVDGRWLTERLTPI</sequence>
<evidence type="ECO:0000313" key="6">
    <source>
        <dbReference type="Proteomes" id="UP001595914"/>
    </source>
</evidence>
<dbReference type="EMBL" id="JBHSFO010000003">
    <property type="protein sequence ID" value="MFC4603654.1"/>
    <property type="molecule type" value="Genomic_DNA"/>
</dbReference>
<keyword evidence="4" id="KW-0812">Transmembrane</keyword>
<evidence type="ECO:0000256" key="2">
    <source>
        <dbReference type="ARBA" id="ARBA00023136"/>
    </source>
</evidence>
<evidence type="ECO:0000256" key="4">
    <source>
        <dbReference type="SAM" id="Phobius"/>
    </source>
</evidence>
<evidence type="ECO:0000256" key="1">
    <source>
        <dbReference type="ARBA" id="ARBA00004370"/>
    </source>
</evidence>
<reference evidence="6" key="1">
    <citation type="journal article" date="2019" name="Int. J. Syst. Evol. Microbiol.">
        <title>The Global Catalogue of Microorganisms (GCM) 10K type strain sequencing project: providing services to taxonomists for standard genome sequencing and annotation.</title>
        <authorList>
            <consortium name="The Broad Institute Genomics Platform"/>
            <consortium name="The Broad Institute Genome Sequencing Center for Infectious Disease"/>
            <person name="Wu L."/>
            <person name="Ma J."/>
        </authorList>
    </citation>
    <scope>NUCLEOTIDE SEQUENCE [LARGE SCALE GENOMIC DNA]</scope>
    <source>
        <strain evidence="6">CCUG 54520</strain>
    </source>
</reference>
<accession>A0ABV9FTM5</accession>
<keyword evidence="6" id="KW-1185">Reference proteome</keyword>
<gene>
    <name evidence="5" type="ORF">ACFO6S_08185</name>
</gene>
<dbReference type="PANTHER" id="PTHR37042:SF4">
    <property type="entry name" value="OUTER MEMBRANE PROTEIN RV1973"/>
    <property type="match status" value="1"/>
</dbReference>
<feature type="region of interest" description="Disordered" evidence="3">
    <location>
        <begin position="1"/>
        <end position="26"/>
    </location>
</feature>
<proteinExistence type="predicted"/>
<name>A0ABV9FTM5_9NOCA</name>
<dbReference type="RefSeq" id="WP_378415810.1">
    <property type="nucleotide sequence ID" value="NZ_JBHSFO010000003.1"/>
</dbReference>
<feature type="transmembrane region" description="Helical" evidence="4">
    <location>
        <begin position="31"/>
        <end position="53"/>
    </location>
</feature>
<keyword evidence="4" id="KW-1133">Transmembrane helix</keyword>
<keyword evidence="2 4" id="KW-0472">Membrane</keyword>
<comment type="caution">
    <text evidence="5">The sequence shown here is derived from an EMBL/GenBank/DDBJ whole genome shotgun (WGS) entry which is preliminary data.</text>
</comment>
<dbReference type="Proteomes" id="UP001595914">
    <property type="component" value="Unassembled WGS sequence"/>
</dbReference>
<organism evidence="5 6">
    <name type="scientific">Rhodococcus kronopolitis</name>
    <dbReference type="NCBI Taxonomy" id="1460226"/>
    <lineage>
        <taxon>Bacteria</taxon>
        <taxon>Bacillati</taxon>
        <taxon>Actinomycetota</taxon>
        <taxon>Actinomycetes</taxon>
        <taxon>Mycobacteriales</taxon>
        <taxon>Nocardiaceae</taxon>
        <taxon>Rhodococcus</taxon>
    </lineage>
</organism>
<evidence type="ECO:0000256" key="3">
    <source>
        <dbReference type="SAM" id="MobiDB-lite"/>
    </source>
</evidence>
<protein>
    <submittedName>
        <fullName evidence="5">H domain protein</fullName>
    </submittedName>
</protein>